<dbReference type="EMBL" id="KN880627">
    <property type="protein sequence ID" value="KIY64610.1"/>
    <property type="molecule type" value="Genomic_DNA"/>
</dbReference>
<keyword evidence="4" id="KW-1185">Reference proteome</keyword>
<dbReference type="Pfam" id="PF25534">
    <property type="entry name" value="DUF7918"/>
    <property type="match status" value="1"/>
</dbReference>
<dbReference type="AlphaFoldDB" id="A0A0D7B337"/>
<feature type="compositionally biased region" description="Basic residues" evidence="1">
    <location>
        <begin position="249"/>
        <end position="258"/>
    </location>
</feature>
<evidence type="ECO:0000313" key="4">
    <source>
        <dbReference type="Proteomes" id="UP000054007"/>
    </source>
</evidence>
<gene>
    <name evidence="3" type="ORF">CYLTODRAFT_457059</name>
</gene>
<dbReference type="Proteomes" id="UP000054007">
    <property type="component" value="Unassembled WGS sequence"/>
</dbReference>
<dbReference type="OrthoDB" id="3364132at2759"/>
<evidence type="ECO:0000259" key="2">
    <source>
        <dbReference type="Pfam" id="PF25534"/>
    </source>
</evidence>
<accession>A0A0D7B337</accession>
<dbReference type="PANTHER" id="PTHR36223:SF1">
    <property type="entry name" value="TRANSCRIPTION ELONGATION FACTOR EAF N-TERMINAL DOMAIN-CONTAINING PROTEIN"/>
    <property type="match status" value="1"/>
</dbReference>
<feature type="domain" description="DUF7918" evidence="2">
    <location>
        <begin position="6"/>
        <end position="201"/>
    </location>
</feature>
<name>A0A0D7B337_9AGAR</name>
<organism evidence="3 4">
    <name type="scientific">Cylindrobasidium torrendii FP15055 ss-10</name>
    <dbReference type="NCBI Taxonomy" id="1314674"/>
    <lineage>
        <taxon>Eukaryota</taxon>
        <taxon>Fungi</taxon>
        <taxon>Dikarya</taxon>
        <taxon>Basidiomycota</taxon>
        <taxon>Agaricomycotina</taxon>
        <taxon>Agaricomycetes</taxon>
        <taxon>Agaricomycetidae</taxon>
        <taxon>Agaricales</taxon>
        <taxon>Marasmiineae</taxon>
        <taxon>Physalacriaceae</taxon>
        <taxon>Cylindrobasidium</taxon>
    </lineage>
</organism>
<feature type="compositionally biased region" description="Acidic residues" evidence="1">
    <location>
        <begin position="264"/>
        <end position="284"/>
    </location>
</feature>
<dbReference type="InterPro" id="IPR057678">
    <property type="entry name" value="DUF7918"/>
</dbReference>
<dbReference type="STRING" id="1314674.A0A0D7B337"/>
<protein>
    <recommendedName>
        <fullName evidence="2">DUF7918 domain-containing protein</fullName>
    </recommendedName>
</protein>
<evidence type="ECO:0000313" key="3">
    <source>
        <dbReference type="EMBL" id="KIY64610.1"/>
    </source>
</evidence>
<feature type="compositionally biased region" description="Acidic residues" evidence="1">
    <location>
        <begin position="209"/>
        <end position="242"/>
    </location>
</feature>
<sequence>MVRHGGITASVVVDGIELPEYAVDYDSQKNVLLCWIPSEAGKKFGIRLHIDRADYHSRTTFYADGMWLDSTIVWKHPGSSLVSCNSARTSVNTASSLLFSRNVAAENVVAQPSSQKGCIRIAHWSVKRLERLTEHQEPSIFEPPRAPSRVEDVPHITLFGKEQICPPRPLASHNIEDIERLISFVFLYRPMEYLQAVGIAPSPPPPVEEVVETAEDEDGSDDEYVDDGDAVDEESAEYTDSVEGDKLSRRSKSSKKRKASSEDGTSESETDSDSEAVDTADEDDMAEMQRLKRKIKIQEMKVGRVSIMDRFAPNISNIELVFLHLLRPPTLVDSHLLFCAFPSSS</sequence>
<proteinExistence type="predicted"/>
<dbReference type="PANTHER" id="PTHR36223">
    <property type="entry name" value="BETA-LACTAMASE-TYPE TRANSPEPTIDASE FOLD DOMAIN CONTAINING PROTEIN"/>
    <property type="match status" value="1"/>
</dbReference>
<reference evidence="3 4" key="1">
    <citation type="journal article" date="2015" name="Fungal Genet. Biol.">
        <title>Evolution of novel wood decay mechanisms in Agaricales revealed by the genome sequences of Fistulina hepatica and Cylindrobasidium torrendii.</title>
        <authorList>
            <person name="Floudas D."/>
            <person name="Held B.W."/>
            <person name="Riley R."/>
            <person name="Nagy L.G."/>
            <person name="Koehler G."/>
            <person name="Ransdell A.S."/>
            <person name="Younus H."/>
            <person name="Chow J."/>
            <person name="Chiniquy J."/>
            <person name="Lipzen A."/>
            <person name="Tritt A."/>
            <person name="Sun H."/>
            <person name="Haridas S."/>
            <person name="LaButti K."/>
            <person name="Ohm R.A."/>
            <person name="Kues U."/>
            <person name="Blanchette R.A."/>
            <person name="Grigoriev I.V."/>
            <person name="Minto R.E."/>
            <person name="Hibbett D.S."/>
        </authorList>
    </citation>
    <scope>NUCLEOTIDE SEQUENCE [LARGE SCALE GENOMIC DNA]</scope>
    <source>
        <strain evidence="3 4">FP15055 ss-10</strain>
    </source>
</reference>
<feature type="region of interest" description="Disordered" evidence="1">
    <location>
        <begin position="199"/>
        <end position="284"/>
    </location>
</feature>
<evidence type="ECO:0000256" key="1">
    <source>
        <dbReference type="SAM" id="MobiDB-lite"/>
    </source>
</evidence>